<evidence type="ECO:0000256" key="1">
    <source>
        <dbReference type="SAM" id="MobiDB-lite"/>
    </source>
</evidence>
<dbReference type="RefSeq" id="XP_060439825.1">
    <property type="nucleotide sequence ID" value="XM_060592921.1"/>
</dbReference>
<dbReference type="EMBL" id="JAHMHQ010000027">
    <property type="protein sequence ID" value="KAK1623830.1"/>
    <property type="molecule type" value="Genomic_DNA"/>
</dbReference>
<gene>
    <name evidence="2" type="ORF">BDP81DRAFT_454268</name>
</gene>
<proteinExistence type="predicted"/>
<feature type="compositionally biased region" description="Polar residues" evidence="1">
    <location>
        <begin position="745"/>
        <end position="758"/>
    </location>
</feature>
<reference evidence="2" key="1">
    <citation type="submission" date="2021-06" db="EMBL/GenBank/DDBJ databases">
        <title>Comparative genomics, transcriptomics and evolutionary studies reveal genomic signatures of adaptation to plant cell wall in hemibiotrophic fungi.</title>
        <authorList>
            <consortium name="DOE Joint Genome Institute"/>
            <person name="Baroncelli R."/>
            <person name="Diaz J.F."/>
            <person name="Benocci T."/>
            <person name="Peng M."/>
            <person name="Battaglia E."/>
            <person name="Haridas S."/>
            <person name="Andreopoulos W."/>
            <person name="Labutti K."/>
            <person name="Pangilinan J."/>
            <person name="Floch G.L."/>
            <person name="Makela M.R."/>
            <person name="Henrissat B."/>
            <person name="Grigoriev I.V."/>
            <person name="Crouch J.A."/>
            <person name="De Vries R.P."/>
            <person name="Sukno S.A."/>
            <person name="Thon M.R."/>
        </authorList>
    </citation>
    <scope>NUCLEOTIDE SEQUENCE</scope>
    <source>
        <strain evidence="2">CBS 102054</strain>
    </source>
</reference>
<feature type="region of interest" description="Disordered" evidence="1">
    <location>
        <begin position="300"/>
        <end position="328"/>
    </location>
</feature>
<comment type="caution">
    <text evidence="2">The sequence shown here is derived from an EMBL/GenBank/DDBJ whole genome shotgun (WGS) entry which is preliminary data.</text>
</comment>
<dbReference type="GeneID" id="85477783"/>
<dbReference type="Proteomes" id="UP001243989">
    <property type="component" value="Unassembled WGS sequence"/>
</dbReference>
<organism evidence="2 3">
    <name type="scientific">Colletotrichum phormii</name>
    <dbReference type="NCBI Taxonomy" id="359342"/>
    <lineage>
        <taxon>Eukaryota</taxon>
        <taxon>Fungi</taxon>
        <taxon>Dikarya</taxon>
        <taxon>Ascomycota</taxon>
        <taxon>Pezizomycotina</taxon>
        <taxon>Sordariomycetes</taxon>
        <taxon>Hypocreomycetidae</taxon>
        <taxon>Glomerellales</taxon>
        <taxon>Glomerellaceae</taxon>
        <taxon>Colletotrichum</taxon>
        <taxon>Colletotrichum acutatum species complex</taxon>
    </lineage>
</organism>
<sequence length="835" mass="88529">MCVSEKYVCECKWPRDTVRHCQNFVDTGVVCPGPSKMILLHGTEERKHPSGVYRCSNSSCDLWDLVMCRGIRLRGQRIDREFGLELGRWTAEKATNALTNEAIPAQSGGEGHASAIVIAEDSNQASDNDEGLEVPQPIEPVAAAEPEPQPVPATPEGAQHVDDSMPANIPEPEKDEATDDDLDNLFGGPSAPPSPDMSLVKNHPTIFLPTGGDLPSPALSQPTPEKPIVEGDSPSPAANTTGKQSTLLILPAQGPLQQKQQQQLQQKQQKQQKQLQPVPQVSQKLAPKYTAQNTTAMAMAMGNNTPSPIGNPAVPQTATPPQEGAQVRPMRPTLSGANQATLNALRAHAPRPLHEVFPSREVLIQARMLAMASSPTPGAQRQASSRPRPPMDMSKFGGHKPAPGSQQTGNNGFVNGQGKAFKDPRKSGPSITSMGGNMANIQQQQRAMSLAVQMPPQNGYTATPQVSQRPISTYTAQNTMTMGNNMPSPMNHQQRMVPQAPGMPTQNAHMAGLAGFGVPRMPGTPGIQNPAAMGVGNNMPNGVWQGMSAQEMTDQDIWLQNMLSQTTTSSNWQGMSPQNVPHQGMPSRATTPQNGYTTSPMVPQLAPAGLNNFGLNLQMGYQGMPNQGMLPQGMSPRGMSNQGMAYGGMAPRSMPIQGMPPQNGYMSSPMAPQMRMAPTAGPNGMRAQQGLGNLADMAAMAPSQHAGLVGQSFQPMASPASTGNWNPAGSPHPQAPPQPIFNGQMFIQQSPRPQTPQMASGMPGTPGTPGVPPTQRVVGPATGQKRSHSVISTGCVDPRMLSQPPSAPGGMPNTSPANTPQQPGAEERQAKRRAT</sequence>
<feature type="compositionally biased region" description="Acidic residues" evidence="1">
    <location>
        <begin position="173"/>
        <end position="183"/>
    </location>
</feature>
<feature type="compositionally biased region" description="Polar residues" evidence="1">
    <location>
        <begin position="713"/>
        <end position="727"/>
    </location>
</feature>
<feature type="compositionally biased region" description="Polar residues" evidence="1">
    <location>
        <begin position="373"/>
        <end position="385"/>
    </location>
</feature>
<feature type="region of interest" description="Disordered" evidence="1">
    <location>
        <begin position="144"/>
        <end position="241"/>
    </location>
</feature>
<feature type="compositionally biased region" description="Polar residues" evidence="1">
    <location>
        <begin position="404"/>
        <end position="414"/>
    </location>
</feature>
<evidence type="ECO:0000313" key="3">
    <source>
        <dbReference type="Proteomes" id="UP001243989"/>
    </source>
</evidence>
<feature type="region of interest" description="Disordered" evidence="1">
    <location>
        <begin position="255"/>
        <end position="283"/>
    </location>
</feature>
<protein>
    <submittedName>
        <fullName evidence="2">Uncharacterized protein</fullName>
    </submittedName>
</protein>
<keyword evidence="3" id="KW-1185">Reference proteome</keyword>
<feature type="region of interest" description="Disordered" evidence="1">
    <location>
        <begin position="372"/>
        <end position="427"/>
    </location>
</feature>
<feature type="region of interest" description="Disordered" evidence="1">
    <location>
        <begin position="713"/>
        <end position="835"/>
    </location>
</feature>
<evidence type="ECO:0000313" key="2">
    <source>
        <dbReference type="EMBL" id="KAK1623830.1"/>
    </source>
</evidence>
<name>A0AAI9ZHT8_9PEZI</name>
<accession>A0AAI9ZHT8</accession>
<dbReference type="AlphaFoldDB" id="A0AAI9ZHT8"/>
<feature type="compositionally biased region" description="Polar residues" evidence="1">
    <location>
        <begin position="812"/>
        <end position="822"/>
    </location>
</feature>